<dbReference type="PANTHER" id="PTHR43861">
    <property type="entry name" value="TRANS-ACONITATE 2-METHYLTRANSFERASE-RELATED"/>
    <property type="match status" value="1"/>
</dbReference>
<comment type="caution">
    <text evidence="4">The sequence shown here is derived from an EMBL/GenBank/DDBJ whole genome shotgun (WGS) entry which is preliminary data.</text>
</comment>
<dbReference type="EMBL" id="JADQAZ010000001">
    <property type="protein sequence ID" value="MBT0956546.1"/>
    <property type="molecule type" value="Genomic_DNA"/>
</dbReference>
<sequence length="339" mass="36037">MSGSETEVEFSKDMTPEEALEAAKGRAAGAYSAAMQAGDKWGALAVWDEVFAMAPEDWQMRSNLATILAGHGAVEQALELLDRAEALGAPASTLDQFRAAVKGEAPARPDMEYVQHMFDRGADAFDERLASVGYQGPATMELLMLSMDLPLEADYRVLDLGCGTGLCLPHLRPRAGKGGLVGVDISGEMLRLAEARGGYDRLMQGDISKAEDLPEGPFDLVTAAEVFNYFGELRHTFALIHDLLAPAGLFIATFEAAPDGDGPDKDGPGFRLQPSARYQHRMEFVAAEAEAAGLTVALAAEIDSLRKEGARDVPAHGVVFQRAQGAALGPQNDGDGDGE</sequence>
<evidence type="ECO:0000313" key="4">
    <source>
        <dbReference type="EMBL" id="MBT0956546.1"/>
    </source>
</evidence>
<dbReference type="GO" id="GO:0008168">
    <property type="term" value="F:methyltransferase activity"/>
    <property type="evidence" value="ECO:0007669"/>
    <property type="project" value="UniProtKB-KW"/>
</dbReference>
<dbReference type="Gene3D" id="3.40.50.150">
    <property type="entry name" value="Vaccinia Virus protein VP39"/>
    <property type="match status" value="1"/>
</dbReference>
<evidence type="ECO:0000313" key="5">
    <source>
        <dbReference type="Proteomes" id="UP001315686"/>
    </source>
</evidence>
<keyword evidence="2" id="KW-0808">Transferase</keyword>
<feature type="domain" description="Methyltransferase" evidence="3">
    <location>
        <begin position="157"/>
        <end position="248"/>
    </location>
</feature>
<dbReference type="Pfam" id="PF13649">
    <property type="entry name" value="Methyltransf_25"/>
    <property type="match status" value="1"/>
</dbReference>
<dbReference type="SUPFAM" id="SSF48452">
    <property type="entry name" value="TPR-like"/>
    <property type="match status" value="1"/>
</dbReference>
<dbReference type="InterPro" id="IPR041698">
    <property type="entry name" value="Methyltransf_25"/>
</dbReference>
<dbReference type="InterPro" id="IPR029063">
    <property type="entry name" value="SAM-dependent_MTases_sf"/>
</dbReference>
<accession>A0AAP2G6S9</accession>
<dbReference type="GO" id="GO:0032259">
    <property type="term" value="P:methylation"/>
    <property type="evidence" value="ECO:0007669"/>
    <property type="project" value="UniProtKB-KW"/>
</dbReference>
<dbReference type="SUPFAM" id="SSF53335">
    <property type="entry name" value="S-adenosyl-L-methionine-dependent methyltransferases"/>
    <property type="match status" value="1"/>
</dbReference>
<keyword evidence="5" id="KW-1185">Reference proteome</keyword>
<dbReference type="InterPro" id="IPR011990">
    <property type="entry name" value="TPR-like_helical_dom_sf"/>
</dbReference>
<reference evidence="4 5" key="1">
    <citation type="journal article" date="2021" name="Arch. Microbiol.">
        <title>Harenicola maris gen. nov., sp. nov. isolated from the Sea of Japan shallow sediments.</title>
        <authorList>
            <person name="Romanenko L.A."/>
            <person name="Kurilenko V.V."/>
            <person name="Chernysheva N.Y."/>
            <person name="Tekutyeva L.A."/>
            <person name="Velansky P.V."/>
            <person name="Svetashev V.I."/>
            <person name="Isaeva M.P."/>
        </authorList>
    </citation>
    <scope>NUCLEOTIDE SEQUENCE [LARGE SCALE GENOMIC DNA]</scope>
    <source>
        <strain evidence="4 5">KMM 3653</strain>
    </source>
</reference>
<evidence type="ECO:0000256" key="1">
    <source>
        <dbReference type="ARBA" id="ARBA00022603"/>
    </source>
</evidence>
<dbReference type="Proteomes" id="UP001315686">
    <property type="component" value="Unassembled WGS sequence"/>
</dbReference>
<evidence type="ECO:0000259" key="3">
    <source>
        <dbReference type="Pfam" id="PF13649"/>
    </source>
</evidence>
<gene>
    <name evidence="4" type="ORF">IV417_04045</name>
</gene>
<dbReference type="RefSeq" id="WP_327792745.1">
    <property type="nucleotide sequence ID" value="NZ_JADQAZ010000001.1"/>
</dbReference>
<dbReference type="PANTHER" id="PTHR43861:SF1">
    <property type="entry name" value="TRANS-ACONITATE 2-METHYLTRANSFERASE"/>
    <property type="match status" value="1"/>
</dbReference>
<proteinExistence type="predicted"/>
<dbReference type="CDD" id="cd02440">
    <property type="entry name" value="AdoMet_MTases"/>
    <property type="match status" value="1"/>
</dbReference>
<organism evidence="4 5">
    <name type="scientific">Harenicola maris</name>
    <dbReference type="NCBI Taxonomy" id="2841044"/>
    <lineage>
        <taxon>Bacteria</taxon>
        <taxon>Pseudomonadati</taxon>
        <taxon>Pseudomonadota</taxon>
        <taxon>Alphaproteobacteria</taxon>
        <taxon>Rhodobacterales</taxon>
        <taxon>Paracoccaceae</taxon>
        <taxon>Harenicola</taxon>
    </lineage>
</organism>
<evidence type="ECO:0000256" key="2">
    <source>
        <dbReference type="ARBA" id="ARBA00022679"/>
    </source>
</evidence>
<dbReference type="AlphaFoldDB" id="A0AAP2G6S9"/>
<keyword evidence="1 4" id="KW-0489">Methyltransferase</keyword>
<protein>
    <submittedName>
        <fullName evidence="4">Methyltransferase domain-containing protein</fullName>
    </submittedName>
</protein>
<name>A0AAP2G6S9_9RHOB</name>